<dbReference type="CDD" id="cd07043">
    <property type="entry name" value="STAS_anti-anti-sigma_factors"/>
    <property type="match status" value="1"/>
</dbReference>
<dbReference type="PROSITE" id="PS50801">
    <property type="entry name" value="STAS"/>
    <property type="match status" value="1"/>
</dbReference>
<evidence type="ECO:0000313" key="5">
    <source>
        <dbReference type="Proteomes" id="UP001500604"/>
    </source>
</evidence>
<dbReference type="InterPro" id="IPR003658">
    <property type="entry name" value="Anti-sigma_ant"/>
</dbReference>
<organism evidence="4 5">
    <name type="scientific">Kistimonas scapharcae</name>
    <dbReference type="NCBI Taxonomy" id="1036133"/>
    <lineage>
        <taxon>Bacteria</taxon>
        <taxon>Pseudomonadati</taxon>
        <taxon>Pseudomonadota</taxon>
        <taxon>Gammaproteobacteria</taxon>
        <taxon>Oceanospirillales</taxon>
        <taxon>Endozoicomonadaceae</taxon>
        <taxon>Kistimonas</taxon>
    </lineage>
</organism>
<protein>
    <recommendedName>
        <fullName evidence="2">Anti-sigma factor antagonist</fullName>
    </recommendedName>
</protein>
<reference evidence="5" key="1">
    <citation type="journal article" date="2019" name="Int. J. Syst. Evol. Microbiol.">
        <title>The Global Catalogue of Microorganisms (GCM) 10K type strain sequencing project: providing services to taxonomists for standard genome sequencing and annotation.</title>
        <authorList>
            <consortium name="The Broad Institute Genomics Platform"/>
            <consortium name="The Broad Institute Genome Sequencing Center for Infectious Disease"/>
            <person name="Wu L."/>
            <person name="Ma J."/>
        </authorList>
    </citation>
    <scope>NUCLEOTIDE SEQUENCE [LARGE SCALE GENOMIC DNA]</scope>
    <source>
        <strain evidence="5">JCM 17805</strain>
    </source>
</reference>
<accession>A0ABP8V9L9</accession>
<keyword evidence="5" id="KW-1185">Reference proteome</keyword>
<proteinExistence type="inferred from homology"/>
<dbReference type="PANTHER" id="PTHR33495:SF2">
    <property type="entry name" value="ANTI-SIGMA FACTOR ANTAGONIST TM_1081-RELATED"/>
    <property type="match status" value="1"/>
</dbReference>
<dbReference type="Pfam" id="PF01740">
    <property type="entry name" value="STAS"/>
    <property type="match status" value="1"/>
</dbReference>
<dbReference type="EMBL" id="BAABFL010000459">
    <property type="protein sequence ID" value="GAA4651662.1"/>
    <property type="molecule type" value="Genomic_DNA"/>
</dbReference>
<evidence type="ECO:0000256" key="1">
    <source>
        <dbReference type="ARBA" id="ARBA00009013"/>
    </source>
</evidence>
<dbReference type="SUPFAM" id="SSF52091">
    <property type="entry name" value="SpoIIaa-like"/>
    <property type="match status" value="1"/>
</dbReference>
<dbReference type="RefSeq" id="WP_345198080.1">
    <property type="nucleotide sequence ID" value="NZ_BAABFL010000459.1"/>
</dbReference>
<evidence type="ECO:0000256" key="2">
    <source>
        <dbReference type="RuleBase" id="RU003749"/>
    </source>
</evidence>
<name>A0ABP8V9L9_9GAMM</name>
<comment type="similarity">
    <text evidence="1 2">Belongs to the anti-sigma-factor antagonist family.</text>
</comment>
<feature type="domain" description="STAS" evidence="3">
    <location>
        <begin position="21"/>
        <end position="109"/>
    </location>
</feature>
<comment type="caution">
    <text evidence="4">The sequence shown here is derived from an EMBL/GenBank/DDBJ whole genome shotgun (WGS) entry which is preliminary data.</text>
</comment>
<gene>
    <name evidence="4" type="ORF">GCM10023116_39460</name>
</gene>
<dbReference type="PANTHER" id="PTHR33495">
    <property type="entry name" value="ANTI-SIGMA FACTOR ANTAGONIST TM_1081-RELATED-RELATED"/>
    <property type="match status" value="1"/>
</dbReference>
<dbReference type="NCBIfam" id="TIGR00377">
    <property type="entry name" value="ant_ant_sig"/>
    <property type="match status" value="1"/>
</dbReference>
<dbReference type="Proteomes" id="UP001500604">
    <property type="component" value="Unassembled WGS sequence"/>
</dbReference>
<dbReference type="InterPro" id="IPR036513">
    <property type="entry name" value="STAS_dom_sf"/>
</dbReference>
<sequence length="109" mass="11491">MGYKTRQEGDTTVVTVEESRLDASLAGGFKDFMVDLIDAGSMNFVIDISGVSFMDSSGLGAVVAALKQVGSNGSVKLAGPQKAVSDLFDLTCMDRIFKIYATVDEALNA</sequence>
<evidence type="ECO:0000259" key="3">
    <source>
        <dbReference type="PROSITE" id="PS50801"/>
    </source>
</evidence>
<evidence type="ECO:0000313" key="4">
    <source>
        <dbReference type="EMBL" id="GAA4651662.1"/>
    </source>
</evidence>
<dbReference type="Gene3D" id="3.30.750.24">
    <property type="entry name" value="STAS domain"/>
    <property type="match status" value="1"/>
</dbReference>
<dbReference type="InterPro" id="IPR002645">
    <property type="entry name" value="STAS_dom"/>
</dbReference>